<reference evidence="1" key="2">
    <citation type="journal article" date="2015" name="Fish Shellfish Immunol.">
        <title>Early steps in the European eel (Anguilla anguilla)-Vibrio vulnificus interaction in the gills: Role of the RtxA13 toxin.</title>
        <authorList>
            <person name="Callol A."/>
            <person name="Pajuelo D."/>
            <person name="Ebbesson L."/>
            <person name="Teles M."/>
            <person name="MacKenzie S."/>
            <person name="Amaro C."/>
        </authorList>
    </citation>
    <scope>NUCLEOTIDE SEQUENCE</scope>
</reference>
<name>A0A0E9WRV5_ANGAN</name>
<proteinExistence type="predicted"/>
<protein>
    <submittedName>
        <fullName evidence="1">Uncharacterized protein</fullName>
    </submittedName>
</protein>
<sequence>MDRQWWWHQYYKCQNLTVTGLNRTPPWPAYVASSYRKLLLFLITIEKKIGSQIIDFFEFAKVSLIKVVVKNIKCFGSTDSLNKACQTAFLPCQFILAQTCSLRFRIAHTQVACMFTKIKGKMAHTQKVANRGKIIFYI</sequence>
<organism evidence="1">
    <name type="scientific">Anguilla anguilla</name>
    <name type="common">European freshwater eel</name>
    <name type="synonym">Muraena anguilla</name>
    <dbReference type="NCBI Taxonomy" id="7936"/>
    <lineage>
        <taxon>Eukaryota</taxon>
        <taxon>Metazoa</taxon>
        <taxon>Chordata</taxon>
        <taxon>Craniata</taxon>
        <taxon>Vertebrata</taxon>
        <taxon>Euteleostomi</taxon>
        <taxon>Actinopterygii</taxon>
        <taxon>Neopterygii</taxon>
        <taxon>Teleostei</taxon>
        <taxon>Anguilliformes</taxon>
        <taxon>Anguillidae</taxon>
        <taxon>Anguilla</taxon>
    </lineage>
</organism>
<dbReference type="EMBL" id="GBXM01015571">
    <property type="protein sequence ID" value="JAH93006.1"/>
    <property type="molecule type" value="Transcribed_RNA"/>
</dbReference>
<reference evidence="1" key="1">
    <citation type="submission" date="2014-11" db="EMBL/GenBank/DDBJ databases">
        <authorList>
            <person name="Amaro Gonzalez C."/>
        </authorList>
    </citation>
    <scope>NUCLEOTIDE SEQUENCE</scope>
</reference>
<accession>A0A0E9WRV5</accession>
<evidence type="ECO:0000313" key="1">
    <source>
        <dbReference type="EMBL" id="JAH93006.1"/>
    </source>
</evidence>
<dbReference type="AlphaFoldDB" id="A0A0E9WRV5"/>